<dbReference type="InterPro" id="IPR016068">
    <property type="entry name" value="Translin_N"/>
</dbReference>
<evidence type="ECO:0000256" key="3">
    <source>
        <dbReference type="ARBA" id="ARBA00005902"/>
    </source>
</evidence>
<dbReference type="CDD" id="cd14819">
    <property type="entry name" value="Translin"/>
    <property type="match status" value="1"/>
</dbReference>
<evidence type="ECO:0000313" key="10">
    <source>
        <dbReference type="Proteomes" id="UP000830671"/>
    </source>
</evidence>
<feature type="coiled-coil region" evidence="8">
    <location>
        <begin position="182"/>
        <end position="209"/>
    </location>
</feature>
<evidence type="ECO:0000256" key="1">
    <source>
        <dbReference type="ARBA" id="ARBA00004123"/>
    </source>
</evidence>
<dbReference type="Pfam" id="PF01997">
    <property type="entry name" value="Translin"/>
    <property type="match status" value="1"/>
</dbReference>
<dbReference type="InterPro" id="IPR016069">
    <property type="entry name" value="Translin_C"/>
</dbReference>
<dbReference type="EMBL" id="CP019477">
    <property type="protein sequence ID" value="UQC85639.1"/>
    <property type="molecule type" value="Genomic_DNA"/>
</dbReference>
<keyword evidence="5" id="KW-0694">RNA-binding</keyword>
<evidence type="ECO:0000256" key="4">
    <source>
        <dbReference type="ARBA" id="ARBA00022490"/>
    </source>
</evidence>
<dbReference type="GO" id="GO:0043565">
    <property type="term" value="F:sequence-specific DNA binding"/>
    <property type="evidence" value="ECO:0007669"/>
    <property type="project" value="InterPro"/>
</dbReference>
<comment type="similarity">
    <text evidence="3">Belongs to the translin family.</text>
</comment>
<keyword evidence="10" id="KW-1185">Reference proteome</keyword>
<evidence type="ECO:0000256" key="5">
    <source>
        <dbReference type="ARBA" id="ARBA00022884"/>
    </source>
</evidence>
<evidence type="ECO:0000256" key="6">
    <source>
        <dbReference type="ARBA" id="ARBA00023125"/>
    </source>
</evidence>
<keyword evidence="8" id="KW-0175">Coiled coil</keyword>
<organism evidence="9 10">
    <name type="scientific">Colletotrichum lupini</name>
    <dbReference type="NCBI Taxonomy" id="145971"/>
    <lineage>
        <taxon>Eukaryota</taxon>
        <taxon>Fungi</taxon>
        <taxon>Dikarya</taxon>
        <taxon>Ascomycota</taxon>
        <taxon>Pezizomycotina</taxon>
        <taxon>Sordariomycetes</taxon>
        <taxon>Hypocreomycetidae</taxon>
        <taxon>Glomerellales</taxon>
        <taxon>Glomerellaceae</taxon>
        <taxon>Colletotrichum</taxon>
        <taxon>Colletotrichum acutatum species complex</taxon>
    </lineage>
</organism>
<dbReference type="Gene3D" id="1.20.58.200">
    <property type="entry name" value="Translin, domain 2"/>
    <property type="match status" value="1"/>
</dbReference>
<dbReference type="GO" id="GO:0003697">
    <property type="term" value="F:single-stranded DNA binding"/>
    <property type="evidence" value="ECO:0007669"/>
    <property type="project" value="InterPro"/>
</dbReference>
<protein>
    <submittedName>
        <fullName evidence="9">Translin</fullName>
    </submittedName>
</protein>
<keyword evidence="7" id="KW-0539">Nucleus</keyword>
<accession>A0A9Q8SY32</accession>
<dbReference type="Gene3D" id="1.20.58.190">
    <property type="entry name" value="Translin, domain 1"/>
    <property type="match status" value="1"/>
</dbReference>
<dbReference type="GO" id="GO:0005634">
    <property type="term" value="C:nucleus"/>
    <property type="evidence" value="ECO:0007669"/>
    <property type="project" value="UniProtKB-SubCell"/>
</dbReference>
<proteinExistence type="inferred from homology"/>
<dbReference type="FunFam" id="1.20.58.200:FF:000002">
    <property type="entry name" value="Putative translin"/>
    <property type="match status" value="1"/>
</dbReference>
<evidence type="ECO:0000313" key="9">
    <source>
        <dbReference type="EMBL" id="UQC85639.1"/>
    </source>
</evidence>
<evidence type="ECO:0000256" key="2">
    <source>
        <dbReference type="ARBA" id="ARBA00004496"/>
    </source>
</evidence>
<dbReference type="GO" id="GO:0003723">
    <property type="term" value="F:RNA binding"/>
    <property type="evidence" value="ECO:0007669"/>
    <property type="project" value="UniProtKB-KW"/>
</dbReference>
<dbReference type="GO" id="GO:0016070">
    <property type="term" value="P:RNA metabolic process"/>
    <property type="evidence" value="ECO:0007669"/>
    <property type="project" value="InterPro"/>
</dbReference>
<keyword evidence="6" id="KW-0238">DNA-binding</keyword>
<dbReference type="InterPro" id="IPR033956">
    <property type="entry name" value="Translin"/>
</dbReference>
<dbReference type="PANTHER" id="PTHR10741">
    <property type="entry name" value="TRANSLIN AND TRANSLIN ASSOCIATED PROTEIN X"/>
    <property type="match status" value="1"/>
</dbReference>
<gene>
    <name evidence="9" type="ORF">CLUP02_11138</name>
</gene>
<dbReference type="AlphaFoldDB" id="A0A9Q8SY32"/>
<keyword evidence="4" id="KW-0963">Cytoplasm</keyword>
<dbReference type="RefSeq" id="XP_049147251.1">
    <property type="nucleotide sequence ID" value="XM_049290106.1"/>
</dbReference>
<dbReference type="GO" id="GO:0005737">
    <property type="term" value="C:cytoplasm"/>
    <property type="evidence" value="ECO:0007669"/>
    <property type="project" value="UniProtKB-SubCell"/>
</dbReference>
<dbReference type="InterPro" id="IPR002848">
    <property type="entry name" value="Translin_fam"/>
</dbReference>
<dbReference type="GeneID" id="73345116"/>
<dbReference type="Proteomes" id="UP000830671">
    <property type="component" value="Chromosome 5"/>
</dbReference>
<comment type="subcellular location">
    <subcellularLocation>
        <location evidence="2">Cytoplasm</location>
    </subcellularLocation>
    <subcellularLocation>
        <location evidence="1">Nucleus</location>
    </subcellularLocation>
</comment>
<dbReference type="InterPro" id="IPR036081">
    <property type="entry name" value="Translin_sf"/>
</dbReference>
<dbReference type="KEGG" id="clup:CLUP02_11138"/>
<evidence type="ECO:0000256" key="7">
    <source>
        <dbReference type="ARBA" id="ARBA00023242"/>
    </source>
</evidence>
<reference evidence="9" key="1">
    <citation type="journal article" date="2021" name="Mol. Plant Microbe Interact.">
        <title>Complete Genome Sequence of the Plant-Pathogenic Fungus Colletotrichum lupini.</title>
        <authorList>
            <person name="Baroncelli R."/>
            <person name="Pensec F."/>
            <person name="Da Lio D."/>
            <person name="Boufleur T."/>
            <person name="Vicente I."/>
            <person name="Sarrocco S."/>
            <person name="Picot A."/>
            <person name="Baraldi E."/>
            <person name="Sukno S."/>
            <person name="Thon M."/>
            <person name="Le Floch G."/>
        </authorList>
    </citation>
    <scope>NUCLEOTIDE SEQUENCE</scope>
    <source>
        <strain evidence="9">IMI 504893</strain>
    </source>
</reference>
<dbReference type="SUPFAM" id="SSF74784">
    <property type="entry name" value="Translin"/>
    <property type="match status" value="1"/>
</dbReference>
<evidence type="ECO:0000256" key="8">
    <source>
        <dbReference type="SAM" id="Coils"/>
    </source>
</evidence>
<sequence length="416" mass="46620">MPIGITLIIPIFDLQEMGLCGLLYALSTVSLVFHCLQATQILIFHCSVWVVQACEEGSLLSSDTTCSKTGRMSSEALHIGRVLLQFRPDCQYIVKLLVVVTNYLLVGKSQSLPVTTSQIAGLFPSAKFKSHHQDCCCFRGRAEQSHIFNNTAAQTHTSPLTMDSDTNMVEVPASRLLDPQIFEHLKNKIEEDQEVRDQMSQTVQKLDRAISYVQGLLSRIHATPRQQYGPFLADVQAGIQKEIEVIGELQEIASKHPYYKYNQKWNRQVQNVIFTVLLTGWLGGLTADGKPGPIARLLTLEEVGEIFKVPVNLKDRDAFHLTIEEYLLALTDLTSELSRLATNAVTLADFSMPVEISSFVKDLFAGFQLLNLKNDILRKRVDAVKYDVKRVEDVVYDLSLRNLIPQKKEAAAEPKA</sequence>
<name>A0A9Q8SY32_9PEZI</name>